<evidence type="ECO:0000256" key="1">
    <source>
        <dbReference type="SAM" id="MobiDB-lite"/>
    </source>
</evidence>
<name>A0AAE0C5M2_9CHLO</name>
<protein>
    <submittedName>
        <fullName evidence="2">Uncharacterized protein</fullName>
    </submittedName>
</protein>
<feature type="region of interest" description="Disordered" evidence="1">
    <location>
        <begin position="88"/>
        <end position="113"/>
    </location>
</feature>
<dbReference type="EMBL" id="LGRX02027735">
    <property type="protein sequence ID" value="KAK3248893.1"/>
    <property type="molecule type" value="Genomic_DNA"/>
</dbReference>
<organism evidence="2 3">
    <name type="scientific">Cymbomonas tetramitiformis</name>
    <dbReference type="NCBI Taxonomy" id="36881"/>
    <lineage>
        <taxon>Eukaryota</taxon>
        <taxon>Viridiplantae</taxon>
        <taxon>Chlorophyta</taxon>
        <taxon>Pyramimonadophyceae</taxon>
        <taxon>Pyramimonadales</taxon>
        <taxon>Pyramimonadaceae</taxon>
        <taxon>Cymbomonas</taxon>
    </lineage>
</organism>
<keyword evidence="3" id="KW-1185">Reference proteome</keyword>
<evidence type="ECO:0000313" key="3">
    <source>
        <dbReference type="Proteomes" id="UP001190700"/>
    </source>
</evidence>
<dbReference type="Proteomes" id="UP001190700">
    <property type="component" value="Unassembled WGS sequence"/>
</dbReference>
<gene>
    <name evidence="2" type="ORF">CYMTET_41658</name>
</gene>
<comment type="caution">
    <text evidence="2">The sequence shown here is derived from an EMBL/GenBank/DDBJ whole genome shotgun (WGS) entry which is preliminary data.</text>
</comment>
<dbReference type="AlphaFoldDB" id="A0AAE0C5M2"/>
<evidence type="ECO:0000313" key="2">
    <source>
        <dbReference type="EMBL" id="KAK3248893.1"/>
    </source>
</evidence>
<reference evidence="2 3" key="1">
    <citation type="journal article" date="2015" name="Genome Biol. Evol.">
        <title>Comparative Genomics of a Bacterivorous Green Alga Reveals Evolutionary Causalities and Consequences of Phago-Mixotrophic Mode of Nutrition.</title>
        <authorList>
            <person name="Burns J.A."/>
            <person name="Paasch A."/>
            <person name="Narechania A."/>
            <person name="Kim E."/>
        </authorList>
    </citation>
    <scope>NUCLEOTIDE SEQUENCE [LARGE SCALE GENOMIC DNA]</scope>
    <source>
        <strain evidence="2 3">PLY_AMNH</strain>
    </source>
</reference>
<accession>A0AAE0C5M2</accession>
<sequence>MGRHDAEVPLLELDESDLATPAFALANVAESIDSGTRAPSEPSSNLRRGDGEAQPIEALLTGNGDIVVVGAHPPSASSHPSHLFADAEAVARSETASARPRKRRRRANANPDAGPSMSCVAYLKKKYGIAMLDDVGAIENTAERTASAKSRYMSSRWIEYGGHLDMMIMCRSCSRGQACNLKALNHISFNSPVAVDRDDKKRAERIMNMHDMYYSDPRQRATTKSWTPRQDPYLPVYAKIRGAS</sequence>
<proteinExistence type="predicted"/>